<feature type="compositionally biased region" description="Basic and acidic residues" evidence="1">
    <location>
        <begin position="49"/>
        <end position="60"/>
    </location>
</feature>
<proteinExistence type="predicted"/>
<reference evidence="2 3" key="1">
    <citation type="submission" date="2019-02" db="EMBL/GenBank/DDBJ databases">
        <title>Genome sequencing of the rare red list fungi Hericium alpestre (H. flagellum).</title>
        <authorList>
            <person name="Buettner E."/>
            <person name="Kellner H."/>
        </authorList>
    </citation>
    <scope>NUCLEOTIDE SEQUENCE [LARGE SCALE GENOMIC DNA]</scope>
    <source>
        <strain evidence="2 3">DSM 108284</strain>
    </source>
</reference>
<feature type="region of interest" description="Disordered" evidence="1">
    <location>
        <begin position="46"/>
        <end position="103"/>
    </location>
</feature>
<organism evidence="2 3">
    <name type="scientific">Hericium alpestre</name>
    <dbReference type="NCBI Taxonomy" id="135208"/>
    <lineage>
        <taxon>Eukaryota</taxon>
        <taxon>Fungi</taxon>
        <taxon>Dikarya</taxon>
        <taxon>Basidiomycota</taxon>
        <taxon>Agaricomycotina</taxon>
        <taxon>Agaricomycetes</taxon>
        <taxon>Russulales</taxon>
        <taxon>Hericiaceae</taxon>
        <taxon>Hericium</taxon>
    </lineage>
</organism>
<gene>
    <name evidence="2" type="ORF">EWM64_g5188</name>
</gene>
<evidence type="ECO:0000313" key="3">
    <source>
        <dbReference type="Proteomes" id="UP000298061"/>
    </source>
</evidence>
<accession>A0A4Y9ZXC7</accession>
<keyword evidence="3" id="KW-1185">Reference proteome</keyword>
<sequence length="103" mass="11133">MHPELTHIASCMPGILCHIVRTRSSKEHLGNVFAPPLAVLTSSSLHAKPNKDKQVMRDEGTQPAILDNGPLGMRPMPSMKIETAGSSAPHEGLSIAKRDLMSR</sequence>
<dbReference type="EMBL" id="SFCI01000609">
    <property type="protein sequence ID" value="TFY78830.1"/>
    <property type="molecule type" value="Genomic_DNA"/>
</dbReference>
<evidence type="ECO:0000256" key="1">
    <source>
        <dbReference type="SAM" id="MobiDB-lite"/>
    </source>
</evidence>
<evidence type="ECO:0000313" key="2">
    <source>
        <dbReference type="EMBL" id="TFY78830.1"/>
    </source>
</evidence>
<dbReference type="Proteomes" id="UP000298061">
    <property type="component" value="Unassembled WGS sequence"/>
</dbReference>
<protein>
    <submittedName>
        <fullName evidence="2">Uncharacterized protein</fullName>
    </submittedName>
</protein>
<comment type="caution">
    <text evidence="2">The sequence shown here is derived from an EMBL/GenBank/DDBJ whole genome shotgun (WGS) entry which is preliminary data.</text>
</comment>
<dbReference type="AlphaFoldDB" id="A0A4Y9ZXC7"/>
<name>A0A4Y9ZXC7_9AGAM</name>